<dbReference type="InterPro" id="IPR051191">
    <property type="entry name" value="DCAF12"/>
</dbReference>
<evidence type="ECO:0000313" key="4">
    <source>
        <dbReference type="Proteomes" id="UP001347796"/>
    </source>
</evidence>
<dbReference type="SUPFAM" id="SSF52540">
    <property type="entry name" value="P-loop containing nucleoside triphosphate hydrolases"/>
    <property type="match status" value="1"/>
</dbReference>
<comment type="caution">
    <text evidence="3">The sequence shown here is derived from an EMBL/GenBank/DDBJ whole genome shotgun (WGS) entry which is preliminary data.</text>
</comment>
<dbReference type="EMBL" id="JAZGQO010000004">
    <property type="protein sequence ID" value="KAK6187626.1"/>
    <property type="molecule type" value="Genomic_DNA"/>
</dbReference>
<dbReference type="PANTHER" id="PTHR19860:SF42">
    <property type="entry name" value="RING-TYPE DOMAIN-CONTAINING PROTEIN"/>
    <property type="match status" value="1"/>
</dbReference>
<accession>A0AAN8K1T0</accession>
<sequence>MYKQFKKELENKKLELDLKDTETCDKLKRCWDIVDKQCNNYRKDNNKKIVTPVKAGGWRTVRIFVSSTFTDFYNEREILVKQVFPELREWCEARRIQLIDCDLRWGIPKDTTTGETIAVCLEELDVCYETNDGEPFFLNMTCDRYGWIPAEEDIPDDVKEKYDWVPDTSITFMEILHGALRKGNSNAVFFIRNNDFISQIPKDHLTRFKDIDTYSQEQLKILKAKLSEIFPTQVYCYDVKYKGVSDVEGKEMVIIEELEQFAGQVLDFFKSAIEQKYPAPELQNDIPIEELEKDHQWAFITERAESMIGREKEVELLLNFCKGDPCNIKQKTEKCQPFSRKSENWNLDESDNKLCVVEAKSGWGKTSLLAKVTAILVQEGFDVFYHFCGGTNLSRQSSNLIQRLLHYLDIPPKAKAEENEDETKPLDLLKDAFAEIRKSNRKMIIVFDAVNELTSMALNDHLSWLPPTTPCNVCCIVSCNQHAPSLARLAEHPCYWFQLADLGENNLKALAISYLGTFNKRLDEEQLDLLVNGTGVDNPLWIRLMCEELRVFGDFRNLTTKIRDLPKSLDELFSTIFTRLLAEDSTGCIKKTLCLIAISYCGLPLADIMKILGDVVKNEIILIPRLHWAQARRHLKPYIRTIGYPNDILTFSHEYLWKAVEKILLTNRTEVVKMHVSLADYFQNICENPELRSQCVPYHLQYGNLGQRLVDFLRTDVDAARLPDFIRSNYLQAFRCPNMAKSNLPNNKEVKFCAFCSSKRSKMKSGSFWTAKDSCIICGAHIWSRMDVPGRTCGFHGMGLPNTTKCFSCNNVIWENHQTSMMAVKGFLCKNCGFGVKGSMCSLLVPRN</sequence>
<protein>
    <recommendedName>
        <fullName evidence="2">Nephrocystin 3-like N-terminal domain-containing protein</fullName>
    </recommendedName>
</protein>
<proteinExistence type="predicted"/>
<dbReference type="GO" id="GO:0080008">
    <property type="term" value="C:Cul4-RING E3 ubiquitin ligase complex"/>
    <property type="evidence" value="ECO:0007669"/>
    <property type="project" value="TreeGrafter"/>
</dbReference>
<feature type="domain" description="Nephrocystin 3-like N-terminal" evidence="2">
    <location>
        <begin position="342"/>
        <end position="456"/>
    </location>
</feature>
<dbReference type="Gene3D" id="3.40.50.300">
    <property type="entry name" value="P-loop containing nucleotide triphosphate hydrolases"/>
    <property type="match status" value="1"/>
</dbReference>
<organism evidence="3 4">
    <name type="scientific">Patella caerulea</name>
    <name type="common">Rayed Mediterranean limpet</name>
    <dbReference type="NCBI Taxonomy" id="87958"/>
    <lineage>
        <taxon>Eukaryota</taxon>
        <taxon>Metazoa</taxon>
        <taxon>Spiralia</taxon>
        <taxon>Lophotrochozoa</taxon>
        <taxon>Mollusca</taxon>
        <taxon>Gastropoda</taxon>
        <taxon>Patellogastropoda</taxon>
        <taxon>Patelloidea</taxon>
        <taxon>Patellidae</taxon>
        <taxon>Patella</taxon>
    </lineage>
</organism>
<dbReference type="InterPro" id="IPR056884">
    <property type="entry name" value="NPHP3-like_N"/>
</dbReference>
<name>A0AAN8K1T0_PATCE</name>
<dbReference type="Pfam" id="PF24883">
    <property type="entry name" value="NPHP3_N"/>
    <property type="match status" value="1"/>
</dbReference>
<evidence type="ECO:0000259" key="2">
    <source>
        <dbReference type="Pfam" id="PF24883"/>
    </source>
</evidence>
<evidence type="ECO:0000256" key="1">
    <source>
        <dbReference type="ARBA" id="ARBA00022737"/>
    </source>
</evidence>
<reference evidence="3 4" key="1">
    <citation type="submission" date="2024-01" db="EMBL/GenBank/DDBJ databases">
        <title>The genome of the rayed Mediterranean limpet Patella caerulea (Linnaeus, 1758).</title>
        <authorList>
            <person name="Anh-Thu Weber A."/>
            <person name="Halstead-Nussloch G."/>
        </authorList>
    </citation>
    <scope>NUCLEOTIDE SEQUENCE [LARGE SCALE GENOMIC DNA]</scope>
    <source>
        <strain evidence="3">AATW-2023a</strain>
        <tissue evidence="3">Whole specimen</tissue>
    </source>
</reference>
<keyword evidence="1" id="KW-0677">Repeat</keyword>
<gene>
    <name evidence="3" type="ORF">SNE40_005606</name>
</gene>
<dbReference type="AlphaFoldDB" id="A0AAN8K1T0"/>
<keyword evidence="4" id="KW-1185">Reference proteome</keyword>
<evidence type="ECO:0000313" key="3">
    <source>
        <dbReference type="EMBL" id="KAK6187626.1"/>
    </source>
</evidence>
<dbReference type="Proteomes" id="UP001347796">
    <property type="component" value="Unassembled WGS sequence"/>
</dbReference>
<dbReference type="InterPro" id="IPR027417">
    <property type="entry name" value="P-loop_NTPase"/>
</dbReference>
<dbReference type="PANTHER" id="PTHR19860">
    <property type="entry name" value="DDB1- AND CUL4-ASSOCIATED FACTOR 12-RELATED"/>
    <property type="match status" value="1"/>
</dbReference>